<dbReference type="Pfam" id="PF13302">
    <property type="entry name" value="Acetyltransf_3"/>
    <property type="match status" value="1"/>
</dbReference>
<feature type="domain" description="N-acetyltransferase" evidence="1">
    <location>
        <begin position="8"/>
        <end position="85"/>
    </location>
</feature>
<comment type="caution">
    <text evidence="2">The sequence shown here is derived from an EMBL/GenBank/DDBJ whole genome shotgun (WGS) entry which is preliminary data.</text>
</comment>
<dbReference type="InterPro" id="IPR016181">
    <property type="entry name" value="Acyl_CoA_acyltransferase"/>
</dbReference>
<evidence type="ECO:0000313" key="3">
    <source>
        <dbReference type="Proteomes" id="UP000266298"/>
    </source>
</evidence>
<proteinExistence type="predicted"/>
<keyword evidence="2" id="KW-0808">Transferase</keyword>
<gene>
    <name evidence="2" type="ORF">DZF96_17290</name>
</gene>
<dbReference type="GO" id="GO:0016747">
    <property type="term" value="F:acyltransferase activity, transferring groups other than amino-acyl groups"/>
    <property type="evidence" value="ECO:0007669"/>
    <property type="project" value="InterPro"/>
</dbReference>
<dbReference type="InterPro" id="IPR000182">
    <property type="entry name" value="GNAT_dom"/>
</dbReference>
<evidence type="ECO:0000259" key="1">
    <source>
        <dbReference type="Pfam" id="PF13302"/>
    </source>
</evidence>
<dbReference type="EMBL" id="QWEC01000621">
    <property type="protein sequence ID" value="RII90446.1"/>
    <property type="molecule type" value="Genomic_DNA"/>
</dbReference>
<dbReference type="AlphaFoldDB" id="A0A399NC98"/>
<protein>
    <submittedName>
        <fullName evidence="2">N-acetyltransferase</fullName>
    </submittedName>
</protein>
<reference evidence="2 3" key="1">
    <citation type="submission" date="2018-08" db="EMBL/GenBank/DDBJ databases">
        <title>Genome Sequence of Clavibacter michiganensis Subspecies type strains, and the Atypical Peach-Colored Strains Isolated from Tomato.</title>
        <authorList>
            <person name="Osdaghi E."/>
            <person name="Portier P."/>
            <person name="Briand M."/>
            <person name="Jacques M.-A."/>
        </authorList>
    </citation>
    <scope>NUCLEOTIDE SEQUENCE [LARGE SCALE GENOMIC DNA]</scope>
    <source>
        <strain evidence="2 3">CFBP 7493</strain>
    </source>
</reference>
<dbReference type="Proteomes" id="UP000266298">
    <property type="component" value="Unassembled WGS sequence"/>
</dbReference>
<sequence>MPDLATDRLLLRRFTEADVPFLLDLHARPEVMRWIGTGQVYTDPAQAVARAARYAALDHPVRGIWAIEDRDGGALLGTLLLKDLPASAAPLAGDDP</sequence>
<name>A0A399NC98_9MICO</name>
<dbReference type="SUPFAM" id="SSF55729">
    <property type="entry name" value="Acyl-CoA N-acyltransferases (Nat)"/>
    <property type="match status" value="1"/>
</dbReference>
<dbReference type="RefSeq" id="WP_147362539.1">
    <property type="nucleotide sequence ID" value="NZ_QWEC01000621.1"/>
</dbReference>
<organism evidence="2 3">
    <name type="scientific">Clavibacter michiganensis</name>
    <dbReference type="NCBI Taxonomy" id="28447"/>
    <lineage>
        <taxon>Bacteria</taxon>
        <taxon>Bacillati</taxon>
        <taxon>Actinomycetota</taxon>
        <taxon>Actinomycetes</taxon>
        <taxon>Micrococcales</taxon>
        <taxon>Microbacteriaceae</taxon>
        <taxon>Clavibacter</taxon>
    </lineage>
</organism>
<accession>A0A399NC98</accession>
<evidence type="ECO:0000313" key="2">
    <source>
        <dbReference type="EMBL" id="RII90446.1"/>
    </source>
</evidence>
<dbReference type="Gene3D" id="3.40.630.30">
    <property type="match status" value="1"/>
</dbReference>
<feature type="non-terminal residue" evidence="2">
    <location>
        <position position="96"/>
    </location>
</feature>